<feature type="compositionally biased region" description="Low complexity" evidence="1">
    <location>
        <begin position="646"/>
        <end position="658"/>
    </location>
</feature>
<feature type="region of interest" description="Disordered" evidence="1">
    <location>
        <begin position="235"/>
        <end position="276"/>
    </location>
</feature>
<evidence type="ECO:0000256" key="1">
    <source>
        <dbReference type="SAM" id="MobiDB-lite"/>
    </source>
</evidence>
<feature type="compositionally biased region" description="Low complexity" evidence="1">
    <location>
        <begin position="298"/>
        <end position="337"/>
    </location>
</feature>
<dbReference type="InterPro" id="IPR019448">
    <property type="entry name" value="NT-C2"/>
</dbReference>
<dbReference type="Proteomes" id="UP001150062">
    <property type="component" value="Unassembled WGS sequence"/>
</dbReference>
<feature type="region of interest" description="Disordered" evidence="1">
    <location>
        <begin position="367"/>
        <end position="403"/>
    </location>
</feature>
<comment type="caution">
    <text evidence="4">The sequence shown here is derived from an EMBL/GenBank/DDBJ whole genome shotgun (WGS) entry which is preliminary data.</text>
</comment>
<dbReference type="PANTHER" id="PTHR16027:SF6">
    <property type="entry name" value="DILUTE DOMAIN-CONTAINING PROTEIN"/>
    <property type="match status" value="1"/>
</dbReference>
<dbReference type="PANTHER" id="PTHR16027">
    <property type="entry name" value="DILUTE DOMAIN-CONTAINING PROTEIN YPR089W"/>
    <property type="match status" value="1"/>
</dbReference>
<evidence type="ECO:0000313" key="4">
    <source>
        <dbReference type="EMBL" id="KAJ6241848.1"/>
    </source>
</evidence>
<reference evidence="4" key="1">
    <citation type="submission" date="2022-08" db="EMBL/GenBank/DDBJ databases">
        <title>Novel sulfate-reducing endosymbionts in the free-living metamonad Anaeramoeba.</title>
        <authorList>
            <person name="Jerlstrom-Hultqvist J."/>
            <person name="Cepicka I."/>
            <person name="Gallot-Lavallee L."/>
            <person name="Salas-Leiva D."/>
            <person name="Curtis B.A."/>
            <person name="Zahonova K."/>
            <person name="Pipaliya S."/>
            <person name="Dacks J."/>
            <person name="Roger A.J."/>
        </authorList>
    </citation>
    <scope>NUCLEOTIDE SEQUENCE</scope>
    <source>
        <strain evidence="4">Schooner1</strain>
    </source>
</reference>
<feature type="domain" description="Dilute" evidence="2">
    <location>
        <begin position="657"/>
        <end position="882"/>
    </location>
</feature>
<gene>
    <name evidence="4" type="ORF">M0813_00554</name>
</gene>
<evidence type="ECO:0000259" key="2">
    <source>
        <dbReference type="PROSITE" id="PS51126"/>
    </source>
</evidence>
<sequence>MFKKKIKCRLQFGIILLSRVRQKNKTVFVKWKRGKSQGETKKALLDKYGCAEWNQEFNIKCTIFQDKKTKEFAKKILRLSIYFDIEKTKSKRSLRRGNSEKRIATLQINVAKGFSIKKKQKHKVLPLLKEYPLNLRNTSSHFKVPKILVAYKIQTSQKSNKNKRKKIPELLNDTYLLQRLEEYEIIKRNPLKSITQTEEYTEITAKTELMTDTEDFEDQNSENWKEEIDEWEIFEKNTNSKKRQSQTDNNSGNKSEDENEKEKNNGSGNDKENETIYDEIGIRIRKTNHITDITESISYSGSGSGSVNQNDNNSGKGNSSTSNKKSESGNESNSEGSSDSRSESLDSLLNESEMVYKISLDDFLSPRQKRKTIQKKDQNKKQKKRKENSLKNASSVPPRKKNKFNTVLYKQNSAPLNKNRSKTKKTSKLNEMDNIQQNQENEKGNTNTNQNAIAKKEKQIPKILFSTSEYQKILKLENWLIERIFFFSNSLYSNGYPISACMIFKCFLYWKAFEPTFNQESETETERESKTKTNLKKKIQNNFEIKDKKSKQEDNILSTFLNSLKTYLETNENELEVLYWLFSNVNFLIKLIQKYFAQELEQWVKIQNQIKQSKQEQYFVKLQNSTKMNPNNNFGDGDDDNDANDDNTNTTNGGDNSNVLRKENKNYKIYKFEKQLKRLLFRILELITNNILRDIKPNLINAFLDNTSNSSLKFGKVKQKKSKKKSKKSIAFKKLLIRLDKFNEELNDNYFPIQLKQIFFNQIIYLIDAELANNLFEFDQYCQCGNGFQIKLTVSQFEERLSKLNIKNLHNFTKIKQASECLAMNKVIINNADDKYHAISDISPELNYLQVLRLLKNFQIDEFDNVEIPKEKIELFENFIKKKLKKNSKTNKKNDDDDVFENDLNIDMNYIIPYQIDYSKIDCDGWEKIAKPMILKSKKQFNFLDKEINELLND</sequence>
<keyword evidence="5" id="KW-1185">Reference proteome</keyword>
<feature type="compositionally biased region" description="Acidic residues" evidence="1">
    <location>
        <begin position="636"/>
        <end position="645"/>
    </location>
</feature>
<dbReference type="PROSITE" id="PS51126">
    <property type="entry name" value="DILUTE"/>
    <property type="match status" value="1"/>
</dbReference>
<accession>A0ABQ8YB89</accession>
<organism evidence="4 5">
    <name type="scientific">Anaeramoeba flamelloides</name>
    <dbReference type="NCBI Taxonomy" id="1746091"/>
    <lineage>
        <taxon>Eukaryota</taxon>
        <taxon>Metamonada</taxon>
        <taxon>Anaeramoebidae</taxon>
        <taxon>Anaeramoeba</taxon>
    </lineage>
</organism>
<feature type="region of interest" description="Disordered" evidence="1">
    <location>
        <begin position="298"/>
        <end position="346"/>
    </location>
</feature>
<dbReference type="Pfam" id="PF10358">
    <property type="entry name" value="NT-C2"/>
    <property type="match status" value="1"/>
</dbReference>
<dbReference type="InterPro" id="IPR052072">
    <property type="entry name" value="Vascular_dev_regulator"/>
</dbReference>
<name>A0ABQ8YB89_9EUKA</name>
<dbReference type="Pfam" id="PF01843">
    <property type="entry name" value="DIL"/>
    <property type="match status" value="1"/>
</dbReference>
<dbReference type="EMBL" id="JAOAOG010000191">
    <property type="protein sequence ID" value="KAJ6241848.1"/>
    <property type="molecule type" value="Genomic_DNA"/>
</dbReference>
<dbReference type="InterPro" id="IPR002710">
    <property type="entry name" value="Dilute_dom"/>
</dbReference>
<feature type="region of interest" description="Disordered" evidence="1">
    <location>
        <begin position="625"/>
        <end position="659"/>
    </location>
</feature>
<feature type="compositionally biased region" description="Basic and acidic residues" evidence="1">
    <location>
        <begin position="254"/>
        <end position="274"/>
    </location>
</feature>
<dbReference type="SMART" id="SM01132">
    <property type="entry name" value="DIL"/>
    <property type="match status" value="1"/>
</dbReference>
<proteinExistence type="predicted"/>
<evidence type="ECO:0000313" key="5">
    <source>
        <dbReference type="Proteomes" id="UP001150062"/>
    </source>
</evidence>
<protein>
    <submittedName>
        <fullName evidence="4">Myosin-5</fullName>
    </submittedName>
</protein>
<evidence type="ECO:0000259" key="3">
    <source>
        <dbReference type="PROSITE" id="PS51840"/>
    </source>
</evidence>
<dbReference type="PROSITE" id="PS51840">
    <property type="entry name" value="C2_NT"/>
    <property type="match status" value="1"/>
</dbReference>
<feature type="domain" description="C2 NT-type" evidence="3">
    <location>
        <begin position="1"/>
        <end position="148"/>
    </location>
</feature>